<dbReference type="GO" id="GO:0000160">
    <property type="term" value="P:phosphorelay signal transduction system"/>
    <property type="evidence" value="ECO:0007669"/>
    <property type="project" value="InterPro"/>
</dbReference>
<feature type="repeat" description="TPR" evidence="2">
    <location>
        <begin position="167"/>
        <end position="200"/>
    </location>
</feature>
<evidence type="ECO:0000313" key="4">
    <source>
        <dbReference type="EMBL" id="MEF7615986.1"/>
    </source>
</evidence>
<comment type="caution">
    <text evidence="4">The sequence shown here is derived from an EMBL/GenBank/DDBJ whole genome shotgun (WGS) entry which is preliminary data.</text>
</comment>
<keyword evidence="1" id="KW-0597">Phosphoprotein</keyword>
<dbReference type="SUPFAM" id="SSF48452">
    <property type="entry name" value="TPR-like"/>
    <property type="match status" value="1"/>
</dbReference>
<evidence type="ECO:0000313" key="5">
    <source>
        <dbReference type="Proteomes" id="UP001336250"/>
    </source>
</evidence>
<dbReference type="PANTHER" id="PTHR43228:SF1">
    <property type="entry name" value="TWO-COMPONENT RESPONSE REGULATOR ARR22"/>
    <property type="match status" value="1"/>
</dbReference>
<dbReference type="InterPro" id="IPR001789">
    <property type="entry name" value="Sig_transdc_resp-reg_receiver"/>
</dbReference>
<dbReference type="AlphaFoldDB" id="A0AAW9Q874"/>
<gene>
    <name evidence="4" type="ORF">V4F39_18875</name>
</gene>
<organism evidence="4 5">
    <name type="scientific">Aquincola agrisoli</name>
    <dbReference type="NCBI Taxonomy" id="3119538"/>
    <lineage>
        <taxon>Bacteria</taxon>
        <taxon>Pseudomonadati</taxon>
        <taxon>Pseudomonadota</taxon>
        <taxon>Betaproteobacteria</taxon>
        <taxon>Burkholderiales</taxon>
        <taxon>Sphaerotilaceae</taxon>
        <taxon>Aquincola</taxon>
    </lineage>
</organism>
<dbReference type="InterPro" id="IPR011006">
    <property type="entry name" value="CheY-like_superfamily"/>
</dbReference>
<dbReference type="Gene3D" id="1.25.40.10">
    <property type="entry name" value="Tetratricopeptide repeat domain"/>
    <property type="match status" value="1"/>
</dbReference>
<dbReference type="Pfam" id="PF14559">
    <property type="entry name" value="TPR_19"/>
    <property type="match status" value="1"/>
</dbReference>
<dbReference type="SMART" id="SM00028">
    <property type="entry name" value="TPR"/>
    <property type="match status" value="2"/>
</dbReference>
<dbReference type="InterPro" id="IPR052048">
    <property type="entry name" value="ST_Response_Regulator"/>
</dbReference>
<feature type="modified residue" description="4-aspartylphosphate" evidence="1">
    <location>
        <position position="61"/>
    </location>
</feature>
<dbReference type="RefSeq" id="WP_332291351.1">
    <property type="nucleotide sequence ID" value="NZ_JAZIBG010000036.1"/>
</dbReference>
<proteinExistence type="predicted"/>
<keyword evidence="5" id="KW-1185">Reference proteome</keyword>
<dbReference type="InterPro" id="IPR019734">
    <property type="entry name" value="TPR_rpt"/>
</dbReference>
<dbReference type="PROSITE" id="PS50110">
    <property type="entry name" value="RESPONSE_REGULATORY"/>
    <property type="match status" value="1"/>
</dbReference>
<dbReference type="InterPro" id="IPR011990">
    <property type="entry name" value="TPR-like_helical_dom_sf"/>
</dbReference>
<dbReference type="Pfam" id="PF00072">
    <property type="entry name" value="Response_reg"/>
    <property type="match status" value="1"/>
</dbReference>
<dbReference type="PANTHER" id="PTHR43228">
    <property type="entry name" value="TWO-COMPONENT RESPONSE REGULATOR"/>
    <property type="match status" value="1"/>
</dbReference>
<evidence type="ECO:0000256" key="1">
    <source>
        <dbReference type="PROSITE-ProRule" id="PRU00169"/>
    </source>
</evidence>
<dbReference type="Proteomes" id="UP001336250">
    <property type="component" value="Unassembled WGS sequence"/>
</dbReference>
<sequence length="546" mass="57787">MPIQTPYSSLSALVVDDMAVQQTTLRGQLASLGIGRVDAAGTAEDALRLVRSRPYGLILCDYNLNQKTDGQQLFEHLRETGALPPDCLFFMITAENAYASVASATEHRPDAYLLKPITAADISERLKMLIERRQALLGIHQRLGRRDLAGALGECDKVLKRKDRWFVQAMQLQGDILLQLGRHAEARSLYEQAIALRADQAWAQVGLAKALKAAGDLEAARQLAADILASPAGGKHLAAYDVLAQSLEALGRDAEALQALADAAAVVPSAKRQRLLGESAYRQGELAIARDALRKATKATQGAMNAQPQDSLTLAQAQVDLGDLAGAIGTLKEAGRTLQGEARLEAAAAAIGAQAQARAGDPAAAAASAARARDALKQAGADFATIAVAKAQLVAGSAADGLALLGSAVAIDHESPALRGLVARTLRETGHEDRLAEIVDAPAAAVTARVDAARRLLREGQVDEALAAIEETARLHAENTGVLLQAAQIHCLSLRLRRRADAGTTERIALYFARLDKLMPGSDRLAQLRRYYADSLRELAAAPAAA</sequence>
<dbReference type="SUPFAM" id="SSF52172">
    <property type="entry name" value="CheY-like"/>
    <property type="match status" value="1"/>
</dbReference>
<accession>A0AAW9Q874</accession>
<feature type="domain" description="Response regulatory" evidence="3">
    <location>
        <begin position="11"/>
        <end position="130"/>
    </location>
</feature>
<name>A0AAW9Q874_9BURK</name>
<dbReference type="PROSITE" id="PS50005">
    <property type="entry name" value="TPR"/>
    <property type="match status" value="1"/>
</dbReference>
<evidence type="ECO:0000259" key="3">
    <source>
        <dbReference type="PROSITE" id="PS50110"/>
    </source>
</evidence>
<keyword evidence="2" id="KW-0802">TPR repeat</keyword>
<reference evidence="4 5" key="1">
    <citation type="submission" date="2024-02" db="EMBL/GenBank/DDBJ databases">
        <title>Genome sequence of Aquincola sp. MAHUQ-54.</title>
        <authorList>
            <person name="Huq M.A."/>
        </authorList>
    </citation>
    <scope>NUCLEOTIDE SEQUENCE [LARGE SCALE GENOMIC DNA]</scope>
    <source>
        <strain evidence="4 5">MAHUQ-54</strain>
    </source>
</reference>
<protein>
    <submittedName>
        <fullName evidence="4">Response regulator</fullName>
    </submittedName>
</protein>
<dbReference type="SMART" id="SM00448">
    <property type="entry name" value="REC"/>
    <property type="match status" value="1"/>
</dbReference>
<dbReference type="Gene3D" id="3.40.50.2300">
    <property type="match status" value="1"/>
</dbReference>
<dbReference type="EMBL" id="JAZIBG010000036">
    <property type="protein sequence ID" value="MEF7615986.1"/>
    <property type="molecule type" value="Genomic_DNA"/>
</dbReference>
<evidence type="ECO:0000256" key="2">
    <source>
        <dbReference type="PROSITE-ProRule" id="PRU00339"/>
    </source>
</evidence>